<reference evidence="1 2" key="1">
    <citation type="submission" date="2020-04" db="EMBL/GenBank/DDBJ databases">
        <title>MicrobeNet Type strains.</title>
        <authorList>
            <person name="Nicholson A.C."/>
        </authorList>
    </citation>
    <scope>NUCLEOTIDE SEQUENCE [LARGE SCALE GENOMIC DNA]</scope>
    <source>
        <strain evidence="1 2">ATCC BAA-14</strain>
    </source>
</reference>
<name>A0A846WN95_9ACTN</name>
<evidence type="ECO:0000313" key="2">
    <source>
        <dbReference type="Proteomes" id="UP000563898"/>
    </source>
</evidence>
<evidence type="ECO:0000313" key="1">
    <source>
        <dbReference type="EMBL" id="NKY03065.1"/>
    </source>
</evidence>
<sequence length="213" mass="23751">MSYDLYALPWRLATDAESAARVMQQDLEASPPTTQHPDDSPVQALISHIVDSQRRRGIEHETPEPLRSGTYITASWSDAEQSREIVMPLAATWGFDVYDPQENIYIDTEHAVPIAVLHGSLGRLPMLSPQMLDALVDRLEEPDPFLVIERDSEVYVQTRVRDEGTFDLEYRDGSSDRHFATVTDAGSLPGQLWAWVVGGAAALSGMTWTKVDL</sequence>
<gene>
    <name evidence="1" type="ORF">HGA05_15955</name>
</gene>
<dbReference type="Proteomes" id="UP000563898">
    <property type="component" value="Unassembled WGS sequence"/>
</dbReference>
<proteinExistence type="predicted"/>
<dbReference type="AlphaFoldDB" id="A0A846WN95"/>
<protein>
    <submittedName>
        <fullName evidence="1">Uncharacterized protein</fullName>
    </submittedName>
</protein>
<accession>A0A846WN95</accession>
<comment type="caution">
    <text evidence="1">The sequence shown here is derived from an EMBL/GenBank/DDBJ whole genome shotgun (WGS) entry which is preliminary data.</text>
</comment>
<organism evidence="1 2">
    <name type="scientific">Gordonia polyisoprenivorans</name>
    <dbReference type="NCBI Taxonomy" id="84595"/>
    <lineage>
        <taxon>Bacteria</taxon>
        <taxon>Bacillati</taxon>
        <taxon>Actinomycetota</taxon>
        <taxon>Actinomycetes</taxon>
        <taxon>Mycobacteriales</taxon>
        <taxon>Gordoniaceae</taxon>
        <taxon>Gordonia</taxon>
    </lineage>
</organism>
<dbReference type="RefSeq" id="WP_006368831.1">
    <property type="nucleotide sequence ID" value="NZ_JAAXPC010000008.1"/>
</dbReference>
<dbReference type="EMBL" id="JAAXPC010000008">
    <property type="protein sequence ID" value="NKY03065.1"/>
    <property type="molecule type" value="Genomic_DNA"/>
</dbReference>